<evidence type="ECO:0000256" key="6">
    <source>
        <dbReference type="ARBA" id="ARBA00022692"/>
    </source>
</evidence>
<keyword evidence="11" id="KW-0969">Cilium</keyword>
<dbReference type="OrthoDB" id="166089at2"/>
<feature type="transmembrane region" description="Helical" evidence="10">
    <location>
        <begin position="12"/>
        <end position="34"/>
    </location>
</feature>
<keyword evidence="11" id="KW-0966">Cell projection</keyword>
<accession>L0K939</accession>
<gene>
    <name evidence="11" type="ordered locus">Halha_0665</name>
</gene>
<dbReference type="KEGG" id="hhl:Halha_0665"/>
<dbReference type="AlphaFoldDB" id="L0K939"/>
<keyword evidence="9 10" id="KW-0472">Membrane</keyword>
<dbReference type="PANTHER" id="PTHR35091">
    <property type="entry name" value="FLAGELLAR PROTEIN FLIL"/>
    <property type="match status" value="1"/>
</dbReference>
<evidence type="ECO:0000256" key="4">
    <source>
        <dbReference type="ARBA" id="ARBA00022475"/>
    </source>
</evidence>
<name>L0K939_HALHC</name>
<comment type="function">
    <text evidence="1 10">Controls the rotational direction of flagella during chemotaxis.</text>
</comment>
<organism evidence="11 12">
    <name type="scientific">Halobacteroides halobius (strain ATCC 35273 / DSM 5150 / MD-1)</name>
    <dbReference type="NCBI Taxonomy" id="748449"/>
    <lineage>
        <taxon>Bacteria</taxon>
        <taxon>Bacillati</taxon>
        <taxon>Bacillota</taxon>
        <taxon>Clostridia</taxon>
        <taxon>Halanaerobiales</taxon>
        <taxon>Halobacteroidaceae</taxon>
        <taxon>Halobacteroides</taxon>
    </lineage>
</organism>
<comment type="subcellular location">
    <subcellularLocation>
        <location evidence="2">Cell membrane</location>
        <topology evidence="2">Single-pass membrane protein</topology>
    </subcellularLocation>
</comment>
<evidence type="ECO:0000313" key="12">
    <source>
        <dbReference type="Proteomes" id="UP000010880"/>
    </source>
</evidence>
<comment type="similarity">
    <text evidence="3 10">Belongs to the FliL family.</text>
</comment>
<dbReference type="GO" id="GO:0071978">
    <property type="term" value="P:bacterial-type flagellum-dependent swarming motility"/>
    <property type="evidence" value="ECO:0007669"/>
    <property type="project" value="TreeGrafter"/>
</dbReference>
<reference evidence="12" key="1">
    <citation type="submission" date="2012-02" db="EMBL/GenBank/DDBJ databases">
        <title>The complete genome of Halobacteroides halobius DSM 5150.</title>
        <authorList>
            <person name="Lucas S."/>
            <person name="Copeland A."/>
            <person name="Lapidus A."/>
            <person name="Glavina del Rio T."/>
            <person name="Dalin E."/>
            <person name="Tice H."/>
            <person name="Bruce D."/>
            <person name="Goodwin L."/>
            <person name="Pitluck S."/>
            <person name="Peters L."/>
            <person name="Mikhailova N."/>
            <person name="Gu W."/>
            <person name="Kyrpides N."/>
            <person name="Mavromatis K."/>
            <person name="Ivanova N."/>
            <person name="Brettin T."/>
            <person name="Detter J.C."/>
            <person name="Han C."/>
            <person name="Larimer F."/>
            <person name="Land M."/>
            <person name="Hauser L."/>
            <person name="Markowitz V."/>
            <person name="Cheng J.-F."/>
            <person name="Hugenholtz P."/>
            <person name="Woyke T."/>
            <person name="Wu D."/>
            <person name="Tindall B."/>
            <person name="Pomrenke H."/>
            <person name="Brambilla E."/>
            <person name="Klenk H.-P."/>
            <person name="Eisen J.A."/>
        </authorList>
    </citation>
    <scope>NUCLEOTIDE SEQUENCE [LARGE SCALE GENOMIC DNA]</scope>
    <source>
        <strain evidence="12">ATCC 35273 / DSM 5150 / MD-1</strain>
    </source>
</reference>
<evidence type="ECO:0000256" key="2">
    <source>
        <dbReference type="ARBA" id="ARBA00004162"/>
    </source>
</evidence>
<dbReference type="HOGENOM" id="CLU_099018_2_3_9"/>
<dbReference type="Pfam" id="PF03748">
    <property type="entry name" value="FliL"/>
    <property type="match status" value="1"/>
</dbReference>
<evidence type="ECO:0000256" key="3">
    <source>
        <dbReference type="ARBA" id="ARBA00008281"/>
    </source>
</evidence>
<keyword evidence="8 10" id="KW-1133">Transmembrane helix</keyword>
<protein>
    <recommendedName>
        <fullName evidence="10">Flagellar protein FliL</fullName>
    </recommendedName>
</protein>
<evidence type="ECO:0000256" key="7">
    <source>
        <dbReference type="ARBA" id="ARBA00022779"/>
    </source>
</evidence>
<evidence type="ECO:0000256" key="8">
    <source>
        <dbReference type="ARBA" id="ARBA00022989"/>
    </source>
</evidence>
<keyword evidence="6 10" id="KW-0812">Transmembrane</keyword>
<keyword evidence="11" id="KW-0282">Flagellum</keyword>
<keyword evidence="12" id="KW-1185">Reference proteome</keyword>
<keyword evidence="7 10" id="KW-0283">Flagellar rotation</keyword>
<dbReference type="GO" id="GO:0006935">
    <property type="term" value="P:chemotaxis"/>
    <property type="evidence" value="ECO:0007669"/>
    <property type="project" value="UniProtKB-KW"/>
</dbReference>
<evidence type="ECO:0000256" key="1">
    <source>
        <dbReference type="ARBA" id="ARBA00002254"/>
    </source>
</evidence>
<dbReference type="Proteomes" id="UP000010880">
    <property type="component" value="Chromosome"/>
</dbReference>
<dbReference type="eggNOG" id="COG1580">
    <property type="taxonomic scope" value="Bacteria"/>
</dbReference>
<evidence type="ECO:0000256" key="10">
    <source>
        <dbReference type="RuleBase" id="RU364125"/>
    </source>
</evidence>
<dbReference type="InterPro" id="IPR005503">
    <property type="entry name" value="FliL"/>
</dbReference>
<dbReference type="EMBL" id="CP003359">
    <property type="protein sequence ID" value="AGB40638.1"/>
    <property type="molecule type" value="Genomic_DNA"/>
</dbReference>
<proteinExistence type="inferred from homology"/>
<dbReference type="STRING" id="748449.Halha_0665"/>
<keyword evidence="4 10" id="KW-1003">Cell membrane</keyword>
<evidence type="ECO:0000256" key="9">
    <source>
        <dbReference type="ARBA" id="ARBA00023136"/>
    </source>
</evidence>
<evidence type="ECO:0000313" key="11">
    <source>
        <dbReference type="EMBL" id="AGB40638.1"/>
    </source>
</evidence>
<dbReference type="PANTHER" id="PTHR35091:SF2">
    <property type="entry name" value="FLAGELLAR PROTEIN FLIL"/>
    <property type="match status" value="1"/>
</dbReference>
<dbReference type="GO" id="GO:0009425">
    <property type="term" value="C:bacterial-type flagellum basal body"/>
    <property type="evidence" value="ECO:0007669"/>
    <property type="project" value="InterPro"/>
</dbReference>
<dbReference type="RefSeq" id="WP_015326364.1">
    <property type="nucleotide sequence ID" value="NC_019978.1"/>
</dbReference>
<evidence type="ECO:0000256" key="5">
    <source>
        <dbReference type="ARBA" id="ARBA00022500"/>
    </source>
</evidence>
<keyword evidence="5 10" id="KW-0145">Chemotaxis</keyword>
<dbReference type="GO" id="GO:0005886">
    <property type="term" value="C:plasma membrane"/>
    <property type="evidence" value="ECO:0007669"/>
    <property type="project" value="UniProtKB-SubCell"/>
</dbReference>
<sequence length="153" mass="17084">MSDNENNGGVNYIVIALIVILAVGLAMGGSYFMLLKFGGLNDGQQEKTAKTTAKKLGPTTKLNQFLVNLSNGNRFIKINVVFEVSNKATIKEIKDRNPQIRDAIISILRTKSYKEITSTRGTRKLRTEIMNDINKLLLKGKITNVFFTEFVVQ</sequence>